<organism evidence="3 4">
    <name type="scientific">Paenibacillus odorifer</name>
    <dbReference type="NCBI Taxonomy" id="189426"/>
    <lineage>
        <taxon>Bacteria</taxon>
        <taxon>Bacillati</taxon>
        <taxon>Bacillota</taxon>
        <taxon>Bacilli</taxon>
        <taxon>Bacillales</taxon>
        <taxon>Paenibacillaceae</taxon>
        <taxon>Paenibacillus</taxon>
    </lineage>
</organism>
<evidence type="ECO:0000313" key="4">
    <source>
        <dbReference type="Proteomes" id="UP000187425"/>
    </source>
</evidence>
<feature type="domain" description="VanZ-like" evidence="2">
    <location>
        <begin position="14"/>
        <end position="132"/>
    </location>
</feature>
<feature type="transmembrane region" description="Helical" evidence="1">
    <location>
        <begin position="116"/>
        <end position="133"/>
    </location>
</feature>
<feature type="transmembrane region" description="Helical" evidence="1">
    <location>
        <begin position="88"/>
        <end position="110"/>
    </location>
</feature>
<dbReference type="PANTHER" id="PTHR36834:SF1">
    <property type="entry name" value="INTEGRAL MEMBRANE PROTEIN"/>
    <property type="match status" value="1"/>
</dbReference>
<feature type="transmembrane region" description="Helical" evidence="1">
    <location>
        <begin position="7"/>
        <end position="28"/>
    </location>
</feature>
<evidence type="ECO:0000256" key="1">
    <source>
        <dbReference type="SAM" id="Phobius"/>
    </source>
</evidence>
<dbReference type="PANTHER" id="PTHR36834">
    <property type="entry name" value="MEMBRANE PROTEIN-RELATED"/>
    <property type="match status" value="1"/>
</dbReference>
<feature type="transmembrane region" description="Helical" evidence="1">
    <location>
        <begin position="60"/>
        <end position="81"/>
    </location>
</feature>
<dbReference type="OrthoDB" id="4822551at2"/>
<evidence type="ECO:0000313" key="3">
    <source>
        <dbReference type="EMBL" id="OME73314.1"/>
    </source>
</evidence>
<feature type="transmembrane region" description="Helical" evidence="1">
    <location>
        <begin position="145"/>
        <end position="168"/>
    </location>
</feature>
<sequence length="308" mass="35014">MEVKLRKLLFVGTILYTLLILYFMFFAFSRLDHWNSDYGYTFILVPEGVPLRFPKLTFSWVYNFGNIAAFIPFGVVIPLLYRSSFGKFISFFVLTILVLETMQALTHLGSFDVDDVISNTLGAAIGFIAYKVGCSSKISYKKLIASALSIVVLLVGVIVISETINYVVAKRESPIQALHDVKEMNGTMPMTENLPSFTVAGKKIEPKMNVYYSEGDKRKSYTYILGNKKDVTFYSYFGIPDKGDSKGELTILVDGNQRVHYQYNEQYNNGAEPLNIPFYDKLNEITIIVSGNAKLWDVGFSEMKHWWE</sequence>
<keyword evidence="1" id="KW-0812">Transmembrane</keyword>
<gene>
    <name evidence="3" type="ORF">BSK65_05910</name>
</gene>
<dbReference type="Proteomes" id="UP000187425">
    <property type="component" value="Unassembled WGS sequence"/>
</dbReference>
<dbReference type="EMBL" id="MPTW01000002">
    <property type="protein sequence ID" value="OME73314.1"/>
    <property type="molecule type" value="Genomic_DNA"/>
</dbReference>
<keyword evidence="1" id="KW-1133">Transmembrane helix</keyword>
<dbReference type="AlphaFoldDB" id="A0A1R0ZMI7"/>
<reference evidence="3 4" key="1">
    <citation type="submission" date="2016-11" db="EMBL/GenBank/DDBJ databases">
        <title>Paenibacillus species isolates.</title>
        <authorList>
            <person name="Beno S.M."/>
        </authorList>
    </citation>
    <scope>NUCLEOTIDE SEQUENCE [LARGE SCALE GENOMIC DNA]</scope>
    <source>
        <strain evidence="3 4">FSL H7-0443</strain>
    </source>
</reference>
<dbReference type="RefSeq" id="WP_076283663.1">
    <property type="nucleotide sequence ID" value="NZ_MPTW01000002.1"/>
</dbReference>
<dbReference type="Pfam" id="PF04892">
    <property type="entry name" value="VanZ"/>
    <property type="match status" value="1"/>
</dbReference>
<keyword evidence="1" id="KW-0472">Membrane</keyword>
<accession>A0A1R0ZMI7</accession>
<evidence type="ECO:0000259" key="2">
    <source>
        <dbReference type="Pfam" id="PF04892"/>
    </source>
</evidence>
<protein>
    <submittedName>
        <fullName evidence="3">VanZ family protein</fullName>
    </submittedName>
</protein>
<dbReference type="InterPro" id="IPR053150">
    <property type="entry name" value="Teicoplanin_resist-assoc"/>
</dbReference>
<name>A0A1R0ZMI7_9BACL</name>
<proteinExistence type="predicted"/>
<dbReference type="InterPro" id="IPR006976">
    <property type="entry name" value="VanZ-like"/>
</dbReference>
<comment type="caution">
    <text evidence="3">The sequence shown here is derived from an EMBL/GenBank/DDBJ whole genome shotgun (WGS) entry which is preliminary data.</text>
</comment>